<accession>B4J0S5</accession>
<reference evidence="1 2" key="1">
    <citation type="journal article" date="2007" name="Nature">
        <title>Evolution of genes and genomes on the Drosophila phylogeny.</title>
        <authorList>
            <consortium name="Drosophila 12 Genomes Consortium"/>
            <person name="Clark A.G."/>
            <person name="Eisen M.B."/>
            <person name="Smith D.R."/>
            <person name="Bergman C.M."/>
            <person name="Oliver B."/>
            <person name="Markow T.A."/>
            <person name="Kaufman T.C."/>
            <person name="Kellis M."/>
            <person name="Gelbart W."/>
            <person name="Iyer V.N."/>
            <person name="Pollard D.A."/>
            <person name="Sackton T.B."/>
            <person name="Larracuente A.M."/>
            <person name="Singh N.D."/>
            <person name="Abad J.P."/>
            <person name="Abt D.N."/>
            <person name="Adryan B."/>
            <person name="Aguade M."/>
            <person name="Akashi H."/>
            <person name="Anderson W.W."/>
            <person name="Aquadro C.F."/>
            <person name="Ardell D.H."/>
            <person name="Arguello R."/>
            <person name="Artieri C.G."/>
            <person name="Barbash D.A."/>
            <person name="Barker D."/>
            <person name="Barsanti P."/>
            <person name="Batterham P."/>
            <person name="Batzoglou S."/>
            <person name="Begun D."/>
            <person name="Bhutkar A."/>
            <person name="Blanco E."/>
            <person name="Bosak S.A."/>
            <person name="Bradley R.K."/>
            <person name="Brand A.D."/>
            <person name="Brent M.R."/>
            <person name="Brooks A.N."/>
            <person name="Brown R.H."/>
            <person name="Butlin R.K."/>
            <person name="Caggese C."/>
            <person name="Calvi B.R."/>
            <person name="Bernardo de Carvalho A."/>
            <person name="Caspi A."/>
            <person name="Castrezana S."/>
            <person name="Celniker S.E."/>
            <person name="Chang J.L."/>
            <person name="Chapple C."/>
            <person name="Chatterji S."/>
            <person name="Chinwalla A."/>
            <person name="Civetta A."/>
            <person name="Clifton S.W."/>
            <person name="Comeron J.M."/>
            <person name="Costello J.C."/>
            <person name="Coyne J.A."/>
            <person name="Daub J."/>
            <person name="David R.G."/>
            <person name="Delcher A.L."/>
            <person name="Delehaunty K."/>
            <person name="Do C.B."/>
            <person name="Ebling H."/>
            <person name="Edwards K."/>
            <person name="Eickbush T."/>
            <person name="Evans J.D."/>
            <person name="Filipski A."/>
            <person name="Findeiss S."/>
            <person name="Freyhult E."/>
            <person name="Fulton L."/>
            <person name="Fulton R."/>
            <person name="Garcia A.C."/>
            <person name="Gardiner A."/>
            <person name="Garfield D.A."/>
            <person name="Garvin B.E."/>
            <person name="Gibson G."/>
            <person name="Gilbert D."/>
            <person name="Gnerre S."/>
            <person name="Godfrey J."/>
            <person name="Good R."/>
            <person name="Gotea V."/>
            <person name="Gravely B."/>
            <person name="Greenberg A.J."/>
            <person name="Griffiths-Jones S."/>
            <person name="Gross S."/>
            <person name="Guigo R."/>
            <person name="Gustafson E.A."/>
            <person name="Haerty W."/>
            <person name="Hahn M.W."/>
            <person name="Halligan D.L."/>
            <person name="Halpern A.L."/>
            <person name="Halter G.M."/>
            <person name="Han M.V."/>
            <person name="Heger A."/>
            <person name="Hillier L."/>
            <person name="Hinrichs A.S."/>
            <person name="Holmes I."/>
            <person name="Hoskins R.A."/>
            <person name="Hubisz M.J."/>
            <person name="Hultmark D."/>
            <person name="Huntley M.A."/>
            <person name="Jaffe D.B."/>
            <person name="Jagadeeshan S."/>
            <person name="Jeck W.R."/>
            <person name="Johnson J."/>
            <person name="Jones C.D."/>
            <person name="Jordan W.C."/>
            <person name="Karpen G.H."/>
            <person name="Kataoka E."/>
            <person name="Keightley P.D."/>
            <person name="Kheradpour P."/>
            <person name="Kirkness E.F."/>
            <person name="Koerich L.B."/>
            <person name="Kristiansen K."/>
            <person name="Kudrna D."/>
            <person name="Kulathinal R.J."/>
            <person name="Kumar S."/>
            <person name="Kwok R."/>
            <person name="Lander E."/>
            <person name="Langley C.H."/>
            <person name="Lapoint R."/>
            <person name="Lazzaro B.P."/>
            <person name="Lee S.J."/>
            <person name="Levesque L."/>
            <person name="Li R."/>
            <person name="Lin C.F."/>
            <person name="Lin M.F."/>
            <person name="Lindblad-Toh K."/>
            <person name="Llopart A."/>
            <person name="Long M."/>
            <person name="Low L."/>
            <person name="Lozovsky E."/>
            <person name="Lu J."/>
            <person name="Luo M."/>
            <person name="Machado C.A."/>
            <person name="Makalowski W."/>
            <person name="Marzo M."/>
            <person name="Matsuda M."/>
            <person name="Matzkin L."/>
            <person name="McAllister B."/>
            <person name="McBride C.S."/>
            <person name="McKernan B."/>
            <person name="McKernan K."/>
            <person name="Mendez-Lago M."/>
            <person name="Minx P."/>
            <person name="Mollenhauer M.U."/>
            <person name="Montooth K."/>
            <person name="Mount S.M."/>
            <person name="Mu X."/>
            <person name="Myers E."/>
            <person name="Negre B."/>
            <person name="Newfeld S."/>
            <person name="Nielsen R."/>
            <person name="Noor M.A."/>
            <person name="O'Grady P."/>
            <person name="Pachter L."/>
            <person name="Papaceit M."/>
            <person name="Parisi M.J."/>
            <person name="Parisi M."/>
            <person name="Parts L."/>
            <person name="Pedersen J.S."/>
            <person name="Pesole G."/>
            <person name="Phillippy A.M."/>
            <person name="Ponting C.P."/>
            <person name="Pop M."/>
            <person name="Porcelli D."/>
            <person name="Powell J.R."/>
            <person name="Prohaska S."/>
            <person name="Pruitt K."/>
            <person name="Puig M."/>
            <person name="Quesneville H."/>
            <person name="Ram K.R."/>
            <person name="Rand D."/>
            <person name="Rasmussen M.D."/>
            <person name="Reed L.K."/>
            <person name="Reenan R."/>
            <person name="Reily A."/>
            <person name="Remington K.A."/>
            <person name="Rieger T.T."/>
            <person name="Ritchie M.G."/>
            <person name="Robin C."/>
            <person name="Rogers Y.H."/>
            <person name="Rohde C."/>
            <person name="Rozas J."/>
            <person name="Rubenfield M.J."/>
            <person name="Ruiz A."/>
            <person name="Russo S."/>
            <person name="Salzberg S.L."/>
            <person name="Sanchez-Gracia A."/>
            <person name="Saranga D.J."/>
            <person name="Sato H."/>
            <person name="Schaeffer S.W."/>
            <person name="Schatz M.C."/>
            <person name="Schlenke T."/>
            <person name="Schwartz R."/>
            <person name="Segarra C."/>
            <person name="Singh R.S."/>
            <person name="Sirot L."/>
            <person name="Sirota M."/>
            <person name="Sisneros N.B."/>
            <person name="Smith C.D."/>
            <person name="Smith T.F."/>
            <person name="Spieth J."/>
            <person name="Stage D.E."/>
            <person name="Stark A."/>
            <person name="Stephan W."/>
            <person name="Strausberg R.L."/>
            <person name="Strempel S."/>
            <person name="Sturgill D."/>
            <person name="Sutton G."/>
            <person name="Sutton G.G."/>
            <person name="Tao W."/>
            <person name="Teichmann S."/>
            <person name="Tobari Y.N."/>
            <person name="Tomimura Y."/>
            <person name="Tsolas J.M."/>
            <person name="Valente V.L."/>
            <person name="Venter E."/>
            <person name="Venter J.C."/>
            <person name="Vicario S."/>
            <person name="Vieira F.G."/>
            <person name="Vilella A.J."/>
            <person name="Villasante A."/>
            <person name="Walenz B."/>
            <person name="Wang J."/>
            <person name="Wasserman M."/>
            <person name="Watts T."/>
            <person name="Wilson D."/>
            <person name="Wilson R.K."/>
            <person name="Wing R.A."/>
            <person name="Wolfner M.F."/>
            <person name="Wong A."/>
            <person name="Wong G.K."/>
            <person name="Wu C.I."/>
            <person name="Wu G."/>
            <person name="Yamamoto D."/>
            <person name="Yang H.P."/>
            <person name="Yang S.P."/>
            <person name="Yorke J.A."/>
            <person name="Yoshida K."/>
            <person name="Zdobnov E."/>
            <person name="Zhang P."/>
            <person name="Zhang Y."/>
            <person name="Zimin A.V."/>
            <person name="Baldwin J."/>
            <person name="Abdouelleil A."/>
            <person name="Abdulkadir J."/>
            <person name="Abebe A."/>
            <person name="Abera B."/>
            <person name="Abreu J."/>
            <person name="Acer S.C."/>
            <person name="Aftuck L."/>
            <person name="Alexander A."/>
            <person name="An P."/>
            <person name="Anderson E."/>
            <person name="Anderson S."/>
            <person name="Arachi H."/>
            <person name="Azer M."/>
            <person name="Bachantsang P."/>
            <person name="Barry A."/>
            <person name="Bayul T."/>
            <person name="Berlin A."/>
            <person name="Bessette D."/>
            <person name="Bloom T."/>
            <person name="Blye J."/>
            <person name="Boguslavskiy L."/>
            <person name="Bonnet C."/>
            <person name="Boukhgalter B."/>
            <person name="Bourzgui I."/>
            <person name="Brown A."/>
            <person name="Cahill P."/>
            <person name="Channer S."/>
            <person name="Cheshatsang Y."/>
            <person name="Chuda L."/>
            <person name="Citroen M."/>
            <person name="Collymore A."/>
            <person name="Cooke P."/>
            <person name="Costello M."/>
            <person name="D'Aco K."/>
            <person name="Daza R."/>
            <person name="De Haan G."/>
            <person name="DeGray S."/>
            <person name="DeMaso C."/>
            <person name="Dhargay N."/>
            <person name="Dooley K."/>
            <person name="Dooley E."/>
            <person name="Doricent M."/>
            <person name="Dorje P."/>
            <person name="Dorjee K."/>
            <person name="Dupes A."/>
            <person name="Elong R."/>
            <person name="Falk J."/>
            <person name="Farina A."/>
            <person name="Faro S."/>
            <person name="Ferguson D."/>
            <person name="Fisher S."/>
            <person name="Foley C.D."/>
            <person name="Franke A."/>
            <person name="Friedrich D."/>
            <person name="Gadbois L."/>
            <person name="Gearin G."/>
            <person name="Gearin C.R."/>
            <person name="Giannoukos G."/>
            <person name="Goode T."/>
            <person name="Graham J."/>
            <person name="Grandbois E."/>
            <person name="Grewal S."/>
            <person name="Gyaltsen K."/>
            <person name="Hafez N."/>
            <person name="Hagos B."/>
            <person name="Hall J."/>
            <person name="Henson C."/>
            <person name="Hollinger A."/>
            <person name="Honan T."/>
            <person name="Huard M.D."/>
            <person name="Hughes L."/>
            <person name="Hurhula B."/>
            <person name="Husby M.E."/>
            <person name="Kamat A."/>
            <person name="Kanga B."/>
            <person name="Kashin S."/>
            <person name="Khazanovich D."/>
            <person name="Kisner P."/>
            <person name="Lance K."/>
            <person name="Lara M."/>
            <person name="Lee W."/>
            <person name="Lennon N."/>
            <person name="Letendre F."/>
            <person name="LeVine R."/>
            <person name="Lipovsky A."/>
            <person name="Liu X."/>
            <person name="Liu J."/>
            <person name="Liu S."/>
            <person name="Lokyitsang T."/>
            <person name="Lokyitsang Y."/>
            <person name="Lubonja R."/>
            <person name="Lui A."/>
            <person name="MacDonald P."/>
            <person name="Magnisalis V."/>
            <person name="Maru K."/>
            <person name="Matthews C."/>
            <person name="McCusker W."/>
            <person name="McDonough S."/>
            <person name="Mehta T."/>
            <person name="Meldrim J."/>
            <person name="Meneus L."/>
            <person name="Mihai O."/>
            <person name="Mihalev A."/>
            <person name="Mihova T."/>
            <person name="Mittelman R."/>
            <person name="Mlenga V."/>
            <person name="Montmayeur A."/>
            <person name="Mulrain L."/>
            <person name="Navidi A."/>
            <person name="Naylor J."/>
            <person name="Negash T."/>
            <person name="Nguyen T."/>
            <person name="Nguyen N."/>
            <person name="Nicol R."/>
            <person name="Norbu C."/>
            <person name="Norbu N."/>
            <person name="Novod N."/>
            <person name="O'Neill B."/>
            <person name="Osman S."/>
            <person name="Markiewicz E."/>
            <person name="Oyono O.L."/>
            <person name="Patti C."/>
            <person name="Phunkhang P."/>
            <person name="Pierre F."/>
            <person name="Priest M."/>
            <person name="Raghuraman S."/>
            <person name="Rege F."/>
            <person name="Reyes R."/>
            <person name="Rise C."/>
            <person name="Rogov P."/>
            <person name="Ross K."/>
            <person name="Ryan E."/>
            <person name="Settipalli S."/>
            <person name="Shea T."/>
            <person name="Sherpa N."/>
            <person name="Shi L."/>
            <person name="Shih D."/>
            <person name="Sparrow T."/>
            <person name="Spaulding J."/>
            <person name="Stalker J."/>
            <person name="Stange-Thomann N."/>
            <person name="Stavropoulos S."/>
            <person name="Stone C."/>
            <person name="Strader C."/>
            <person name="Tesfaye S."/>
            <person name="Thomson T."/>
            <person name="Thoulutsang Y."/>
            <person name="Thoulutsang D."/>
            <person name="Topham K."/>
            <person name="Topping I."/>
            <person name="Tsamla T."/>
            <person name="Vassiliev H."/>
            <person name="Vo A."/>
            <person name="Wangchuk T."/>
            <person name="Wangdi T."/>
            <person name="Weiand M."/>
            <person name="Wilkinson J."/>
            <person name="Wilson A."/>
            <person name="Yadav S."/>
            <person name="Young G."/>
            <person name="Yu Q."/>
            <person name="Zembek L."/>
            <person name="Zhong D."/>
            <person name="Zimmer A."/>
            <person name="Zwirko Z."/>
            <person name="Jaffe D.B."/>
            <person name="Alvarez P."/>
            <person name="Brockman W."/>
            <person name="Butler J."/>
            <person name="Chin C."/>
            <person name="Gnerre S."/>
            <person name="Grabherr M."/>
            <person name="Kleber M."/>
            <person name="Mauceli E."/>
            <person name="MacCallum I."/>
        </authorList>
    </citation>
    <scope>NUCLEOTIDE SEQUENCE [LARGE SCALE GENOMIC DNA]</scope>
    <source>
        <strain evidence="2">Tucson 15287-2541.00</strain>
    </source>
</reference>
<dbReference type="InParanoid" id="B4J0S5"/>
<dbReference type="HOGENOM" id="CLU_2471402_0_0_1"/>
<proteinExistence type="predicted"/>
<protein>
    <submittedName>
        <fullName evidence="1">GH17148</fullName>
    </submittedName>
</protein>
<evidence type="ECO:0000313" key="2">
    <source>
        <dbReference type="Proteomes" id="UP000001070"/>
    </source>
</evidence>
<evidence type="ECO:0000313" key="1">
    <source>
        <dbReference type="EMBL" id="EDV97930.1"/>
    </source>
</evidence>
<dbReference type="Proteomes" id="UP000001070">
    <property type="component" value="Unassembled WGS sequence"/>
</dbReference>
<keyword evidence="2" id="KW-1185">Reference proteome</keyword>
<organism evidence="2">
    <name type="scientific">Drosophila grimshawi</name>
    <name type="common">Hawaiian fruit fly</name>
    <name type="synonym">Idiomyia grimshawi</name>
    <dbReference type="NCBI Taxonomy" id="7222"/>
    <lineage>
        <taxon>Eukaryota</taxon>
        <taxon>Metazoa</taxon>
        <taxon>Ecdysozoa</taxon>
        <taxon>Arthropoda</taxon>
        <taxon>Hexapoda</taxon>
        <taxon>Insecta</taxon>
        <taxon>Pterygota</taxon>
        <taxon>Neoptera</taxon>
        <taxon>Endopterygota</taxon>
        <taxon>Diptera</taxon>
        <taxon>Brachycera</taxon>
        <taxon>Muscomorpha</taxon>
        <taxon>Ephydroidea</taxon>
        <taxon>Drosophilidae</taxon>
        <taxon>Drosophila</taxon>
        <taxon>Hawaiian Drosophila</taxon>
    </lineage>
</organism>
<sequence>MAIDVIQLKCKENKTRNPSADSIPLLCSGLLCSISTTRSASSASPSPSKQASTPASNIDNAVDVIVGGGFNTVVSFNKRKIFSELQQL</sequence>
<dbReference type="EMBL" id="CH916366">
    <property type="protein sequence ID" value="EDV97930.1"/>
    <property type="molecule type" value="Genomic_DNA"/>
</dbReference>
<gene>
    <name evidence="1" type="primary">Dgri\GH17148</name>
    <name evidence="1" type="ORF">Dgri_GH17148</name>
</gene>
<dbReference type="AlphaFoldDB" id="B4J0S5"/>
<name>B4J0S5_DROGR</name>